<evidence type="ECO:0000313" key="2">
    <source>
        <dbReference type="Proteomes" id="UP000042394"/>
    </source>
</evidence>
<protein>
    <submittedName>
        <fullName evidence="1">Uncharacterized protein</fullName>
    </submittedName>
</protein>
<gene>
    <name evidence="1" type="ORF">ERS008207_01941</name>
</gene>
<organism evidence="1 2">
    <name type="scientific">Salmonella enterica subsp. enterica serovar Bovismorbificans</name>
    <dbReference type="NCBI Taxonomy" id="58097"/>
    <lineage>
        <taxon>Bacteria</taxon>
        <taxon>Pseudomonadati</taxon>
        <taxon>Pseudomonadota</taxon>
        <taxon>Gammaproteobacteria</taxon>
        <taxon>Enterobacterales</taxon>
        <taxon>Enterobacteriaceae</taxon>
        <taxon>Salmonella</taxon>
    </lineage>
</organism>
<reference evidence="1 2" key="1">
    <citation type="submission" date="2015-03" db="EMBL/GenBank/DDBJ databases">
        <authorList>
            <consortium name="Pathogen Informatics"/>
        </authorList>
    </citation>
    <scope>NUCLEOTIDE SEQUENCE [LARGE SCALE GENOMIC DNA]</scope>
    <source>
        <strain evidence="1 2">D4891</strain>
    </source>
</reference>
<proteinExistence type="predicted"/>
<dbReference type="Proteomes" id="UP000042394">
    <property type="component" value="Unassembled WGS sequence"/>
</dbReference>
<dbReference type="EMBL" id="CQPD01000016">
    <property type="protein sequence ID" value="CNU14071.1"/>
    <property type="molecule type" value="Genomic_DNA"/>
</dbReference>
<dbReference type="AlphaFoldDB" id="A0A655CHX0"/>
<accession>A0A655CHX0</accession>
<name>A0A655CHX0_SALET</name>
<evidence type="ECO:0000313" key="1">
    <source>
        <dbReference type="EMBL" id="CNU14071.1"/>
    </source>
</evidence>
<sequence>MAAQLAFVITEQHRQPPTLLVVKKLHHFRQIVHFYRNSQLIFGLPGFVQHDARKRLVQRRKVLLT</sequence>